<accession>A0ABS2CDA6</accession>
<dbReference type="RefSeq" id="WP_203571438.1">
    <property type="nucleotide sequence ID" value="NZ_WOFE01000005.1"/>
</dbReference>
<evidence type="ECO:0000313" key="2">
    <source>
        <dbReference type="EMBL" id="MBM5572105.1"/>
    </source>
</evidence>
<name>A0ABS2CDA6_9NEIS</name>
<comment type="caution">
    <text evidence="2">The sequence shown here is derived from an EMBL/GenBank/DDBJ whole genome shotgun (WGS) entry which is preliminary data.</text>
</comment>
<organism evidence="2 3">
    <name type="scientific">Deefgea chitinilytica</name>
    <dbReference type="NCBI Taxonomy" id="570276"/>
    <lineage>
        <taxon>Bacteria</taxon>
        <taxon>Pseudomonadati</taxon>
        <taxon>Pseudomonadota</taxon>
        <taxon>Betaproteobacteria</taxon>
        <taxon>Neisseriales</taxon>
        <taxon>Chitinibacteraceae</taxon>
        <taxon>Deefgea</taxon>
    </lineage>
</organism>
<evidence type="ECO:0000256" key="1">
    <source>
        <dbReference type="SAM" id="MobiDB-lite"/>
    </source>
</evidence>
<feature type="compositionally biased region" description="Basic and acidic residues" evidence="1">
    <location>
        <begin position="90"/>
        <end position="99"/>
    </location>
</feature>
<evidence type="ECO:0000313" key="3">
    <source>
        <dbReference type="Proteomes" id="UP001195660"/>
    </source>
</evidence>
<feature type="region of interest" description="Disordered" evidence="1">
    <location>
        <begin position="77"/>
        <end position="99"/>
    </location>
</feature>
<gene>
    <name evidence="2" type="ORF">GM173_11020</name>
</gene>
<sequence length="99" mass="11062">MISNRIKELAALKNIKTAREFSIALSEQGLKISHSNAARYFKSSPPSFSLKFIEIASKVLECHPGELFEDMKLSTNSSTDEALVNKKRSEKSGPRSELF</sequence>
<proteinExistence type="predicted"/>
<dbReference type="Proteomes" id="UP001195660">
    <property type="component" value="Unassembled WGS sequence"/>
</dbReference>
<protein>
    <submittedName>
        <fullName evidence="2">Helix-turn-helix domain-containing protein</fullName>
    </submittedName>
</protein>
<keyword evidence="3" id="KW-1185">Reference proteome</keyword>
<dbReference type="EMBL" id="WOFE01000005">
    <property type="protein sequence ID" value="MBM5572105.1"/>
    <property type="molecule type" value="Genomic_DNA"/>
</dbReference>
<reference evidence="2 3" key="1">
    <citation type="submission" date="2019-11" db="EMBL/GenBank/DDBJ databases">
        <title>Novel Deefgea species.</title>
        <authorList>
            <person name="Han J.-H."/>
        </authorList>
    </citation>
    <scope>NUCLEOTIDE SEQUENCE [LARGE SCALE GENOMIC DNA]</scope>
    <source>
        <strain evidence="2 3">LMG 24817</strain>
    </source>
</reference>